<dbReference type="Pfam" id="PF12796">
    <property type="entry name" value="Ank_2"/>
    <property type="match status" value="1"/>
</dbReference>
<dbReference type="SUPFAM" id="SSF47769">
    <property type="entry name" value="SAM/Pointed domain"/>
    <property type="match status" value="1"/>
</dbReference>
<dbReference type="EMBL" id="BLLK01000027">
    <property type="protein sequence ID" value="GFH48109.1"/>
    <property type="molecule type" value="Genomic_DNA"/>
</dbReference>
<protein>
    <recommendedName>
        <fullName evidence="5">SAM domain-containing protein</fullName>
    </recommendedName>
</protein>
<dbReference type="Gene3D" id="1.25.40.20">
    <property type="entry name" value="Ankyrin repeat-containing domain"/>
    <property type="match status" value="1"/>
</dbReference>
<dbReference type="InterPro" id="IPR002110">
    <property type="entry name" value="Ankyrin_rpt"/>
</dbReference>
<gene>
    <name evidence="6" type="ORF">CTEN210_04585</name>
</gene>
<feature type="compositionally biased region" description="Basic and acidic residues" evidence="4">
    <location>
        <begin position="1526"/>
        <end position="1545"/>
    </location>
</feature>
<dbReference type="Gene3D" id="1.10.150.50">
    <property type="entry name" value="Transcription Factor, Ets-1"/>
    <property type="match status" value="1"/>
</dbReference>
<evidence type="ECO:0000256" key="3">
    <source>
        <dbReference type="SAM" id="Coils"/>
    </source>
</evidence>
<keyword evidence="1" id="KW-0446">Lipid-binding</keyword>
<dbReference type="InterPro" id="IPR000048">
    <property type="entry name" value="IQ_motif_EF-hand-BS"/>
</dbReference>
<feature type="compositionally biased region" description="Basic and acidic residues" evidence="4">
    <location>
        <begin position="1489"/>
        <end position="1507"/>
    </location>
</feature>
<proteinExistence type="predicted"/>
<dbReference type="PROSITE" id="PS50105">
    <property type="entry name" value="SAM_DOMAIN"/>
    <property type="match status" value="1"/>
</dbReference>
<dbReference type="PANTHER" id="PTHR24119:SF0">
    <property type="entry name" value="ACYL-COA-BINDING DOMAIN-CONTAINING PROTEIN 6"/>
    <property type="match status" value="1"/>
</dbReference>
<evidence type="ECO:0000313" key="7">
    <source>
        <dbReference type="Proteomes" id="UP001054902"/>
    </source>
</evidence>
<evidence type="ECO:0000256" key="2">
    <source>
        <dbReference type="PROSITE-ProRule" id="PRU00023"/>
    </source>
</evidence>
<reference evidence="6 7" key="1">
    <citation type="journal article" date="2021" name="Sci. Rep.">
        <title>The genome of the diatom Chaetoceros tenuissimus carries an ancient integrated fragment of an extant virus.</title>
        <authorList>
            <person name="Hongo Y."/>
            <person name="Kimura K."/>
            <person name="Takaki Y."/>
            <person name="Yoshida Y."/>
            <person name="Baba S."/>
            <person name="Kobayashi G."/>
            <person name="Nagasaki K."/>
            <person name="Hano T."/>
            <person name="Tomaru Y."/>
        </authorList>
    </citation>
    <scope>NUCLEOTIDE SEQUENCE [LARGE SCALE GENOMIC DNA]</scope>
    <source>
        <strain evidence="6 7">NIES-3715</strain>
    </source>
</reference>
<dbReference type="SUPFAM" id="SSF53474">
    <property type="entry name" value="alpha/beta-Hydrolases"/>
    <property type="match status" value="1"/>
</dbReference>
<dbReference type="PROSITE" id="PS50096">
    <property type="entry name" value="IQ"/>
    <property type="match status" value="4"/>
</dbReference>
<dbReference type="SUPFAM" id="SSF48403">
    <property type="entry name" value="Ankyrin repeat"/>
    <property type="match status" value="1"/>
</dbReference>
<accession>A0AAD3H326</accession>
<dbReference type="GO" id="GO:0000062">
    <property type="term" value="F:fatty-acyl-CoA binding"/>
    <property type="evidence" value="ECO:0007669"/>
    <property type="project" value="TreeGrafter"/>
</dbReference>
<dbReference type="Gene3D" id="1.20.5.190">
    <property type="match status" value="1"/>
</dbReference>
<dbReference type="Gene3D" id="3.40.50.1820">
    <property type="entry name" value="alpha/beta hydrolase"/>
    <property type="match status" value="1"/>
</dbReference>
<dbReference type="InterPro" id="IPR013761">
    <property type="entry name" value="SAM/pointed_sf"/>
</dbReference>
<feature type="repeat" description="ANK" evidence="2">
    <location>
        <begin position="2205"/>
        <end position="2237"/>
    </location>
</feature>
<dbReference type="Pfam" id="PF00612">
    <property type="entry name" value="IQ"/>
    <property type="match status" value="1"/>
</dbReference>
<dbReference type="SMART" id="SM00454">
    <property type="entry name" value="SAM"/>
    <property type="match status" value="1"/>
</dbReference>
<dbReference type="InterPro" id="IPR036770">
    <property type="entry name" value="Ankyrin_rpt-contain_sf"/>
</dbReference>
<dbReference type="Pfam" id="PF00536">
    <property type="entry name" value="SAM_1"/>
    <property type="match status" value="1"/>
</dbReference>
<keyword evidence="7" id="KW-1185">Reference proteome</keyword>
<dbReference type="SMART" id="SM00248">
    <property type="entry name" value="ANK"/>
    <property type="match status" value="2"/>
</dbReference>
<feature type="coiled-coil region" evidence="3">
    <location>
        <begin position="1852"/>
        <end position="1893"/>
    </location>
</feature>
<dbReference type="SMART" id="SM00015">
    <property type="entry name" value="IQ"/>
    <property type="match status" value="5"/>
</dbReference>
<keyword evidence="2" id="KW-0040">ANK repeat</keyword>
<feature type="region of interest" description="Disordered" evidence="4">
    <location>
        <begin position="1"/>
        <end position="38"/>
    </location>
</feature>
<organism evidence="6 7">
    <name type="scientific">Chaetoceros tenuissimus</name>
    <dbReference type="NCBI Taxonomy" id="426638"/>
    <lineage>
        <taxon>Eukaryota</taxon>
        <taxon>Sar</taxon>
        <taxon>Stramenopiles</taxon>
        <taxon>Ochrophyta</taxon>
        <taxon>Bacillariophyta</taxon>
        <taxon>Coscinodiscophyceae</taxon>
        <taxon>Chaetocerotophycidae</taxon>
        <taxon>Chaetocerotales</taxon>
        <taxon>Chaetocerotaceae</taxon>
        <taxon>Chaetoceros</taxon>
    </lineage>
</organism>
<evidence type="ECO:0000256" key="4">
    <source>
        <dbReference type="SAM" id="MobiDB-lite"/>
    </source>
</evidence>
<feature type="coiled-coil region" evidence="3">
    <location>
        <begin position="1759"/>
        <end position="1814"/>
    </location>
</feature>
<dbReference type="InterPro" id="IPR029058">
    <property type="entry name" value="AB_hydrolase_fold"/>
</dbReference>
<evidence type="ECO:0000259" key="5">
    <source>
        <dbReference type="PROSITE" id="PS50105"/>
    </source>
</evidence>
<dbReference type="PROSITE" id="PS50088">
    <property type="entry name" value="ANK_REPEAT"/>
    <property type="match status" value="1"/>
</dbReference>
<feature type="region of interest" description="Disordered" evidence="4">
    <location>
        <begin position="1520"/>
        <end position="1565"/>
    </location>
</feature>
<feature type="region of interest" description="Disordered" evidence="4">
    <location>
        <begin position="1487"/>
        <end position="1507"/>
    </location>
</feature>
<feature type="compositionally biased region" description="Polar residues" evidence="4">
    <location>
        <begin position="7"/>
        <end position="24"/>
    </location>
</feature>
<evidence type="ECO:0000256" key="1">
    <source>
        <dbReference type="ARBA" id="ARBA00023121"/>
    </source>
</evidence>
<dbReference type="InterPro" id="IPR001660">
    <property type="entry name" value="SAM"/>
</dbReference>
<dbReference type="CDD" id="cd09487">
    <property type="entry name" value="SAM_superfamily"/>
    <property type="match status" value="1"/>
</dbReference>
<dbReference type="PANTHER" id="PTHR24119">
    <property type="entry name" value="ACYL-COA-BINDING DOMAIN-CONTAINING PROTEIN 6"/>
    <property type="match status" value="1"/>
</dbReference>
<name>A0AAD3H326_9STRA</name>
<feature type="compositionally biased region" description="Basic residues" evidence="4">
    <location>
        <begin position="1097"/>
        <end position="1115"/>
    </location>
</feature>
<comment type="caution">
    <text evidence="6">The sequence shown here is derived from an EMBL/GenBank/DDBJ whole genome shotgun (WGS) entry which is preliminary data.</text>
</comment>
<dbReference type="PROSITE" id="PS50297">
    <property type="entry name" value="ANK_REP_REGION"/>
    <property type="match status" value="1"/>
</dbReference>
<keyword evidence="3" id="KW-0175">Coiled coil</keyword>
<evidence type="ECO:0000313" key="6">
    <source>
        <dbReference type="EMBL" id="GFH48109.1"/>
    </source>
</evidence>
<sequence length="2284" mass="260918">MERRGQIDNSDTRNVSPVPSTDTSLKTEEAKESEEEQEFDLATFSTQNLDIDLCEDAEESDLATSSNQTLDIDMCGSIRCCSGNFLPQNLLDSVKVTDLANSSSQNLDIHGNSIPHDLPDLINVTARDSDSSHPLNQSNGTVVSDSTLSLEDMSTELQRAVALKYLHSRKTVPIQLLHLLTQKEKLSNMNAFKIIDEYSISATVEYSDPAYEERKNLPRVERSWTAEKMPFPVIATLERKGLHHTWLGKELGKSETWCSNVTERFVNDGKTAIGYCSLADKDGLKEADVIIVGVGSFVPLKEEDILRNATMSIFQHVMVRFFRALGFKIIILNFDCLQLEYPTTLGNDLKQAGVKDHPEIQKMIQEGRAFGIAFLDDLGSEIMDVIAKNKKQNAEMIVVDYSSENTINHFRNNKPIDTLMEVFEKKFGIKDTDCFRFTHWAYFAIVCNNGSDVTSPIFQSTVEEFEKIRRRIGGPNPKNVDIQRLLNESGIHDRTNKTLFNKIPVDYRVWTCSEEERKQVTDPSFEFKSMSLTELEVWAEEKGFSEQIPEGKVLRDVLRECVEKDIEIVIGDSRLHVGRSDSCLRKFILMKFHNCMQCSYKDPNNPRCEEFGIFDNGLCDNHRSFEGQKQCLYRESMNVSRCEEFGMFDNGFCDNHKSLEGRGAVYEELTHGAFYEFECPSTECRQNGNVGYRFCGKCTTLIIAENFTKVDFHPCAKYIDFCTAKNSNGSWCNGILTPVHGQLTDLLKCDSPDCPRKGIRYRFCGKCDKHVRVKNFRIKEKHPCAKDILFCNNKSLECNRNIIASSRGKDKEFFKTKVSFLPLQKNNGAMTLKTNNQLPSSDTETIRKSIKCAGEFCSLVNAFDPQRDFISKKRSRQQSGIGNRKQNDIDDRKRAYDILKKVLTKEELRELEDNGDVTKLKIRGRLKMGSKGICTVPKVSVERYKIEHRIQFLRLEDMNTTFDMGSEENVCCGESNRDEGIASDSGLVRVCSVCFHTYKLLTQTRCLQDLKFQKMVMNTLEDEVFGLNQIVEDNFPEKAHNPAYRRNSFMDPIADCEQEVKTSISRDFVSNSSTLQEIEPTVEIGAPVKVKNIQKSTKKLSIKKSPKSMKIKKSKERSVSSNPSEKKQECIKVQRIKIDDNTELPYCVMTSAESAKATNKSSKRRNHEACNLIVCHDIFETLERMEIFFKDFLHRNKGHRILLWNYAGQAYTNFSPTQCLNNAFHSKCLEKLVEHVGTEGTNEFPTNEPYFIMGHGQGGSIACLYAKARQQPTLKGIFLVNALSYIDLHYAAVIHDCRNVFQCSPEERPDLPIYFYSRFLFSNEYLERNTTPLVLNLYCAIHNPISLRGRVRLCEGVLDNVDIRGIIKDIFAPIVSLHGNDSGLVRPLHASSFLDGRESCSTVQKALFRKGGKRSVALTTNGGHELLQEKKRMIGSLVELMLTGNVSELNSQMKDAKTAICRPVVNDKENNEETKSSTWNDIISMSKSLNDRDNNTDHDENSPNKEKLVRHLDAQVAKYFTPQEESPSKPKLLLDPENPSFERQKNQIYKPGPASRIYSDPGGEKKSKEYMSWRLKRNRRRLSRFQQAASIIQSALRVYMAKTMMTRLRKQTCALTIQRCYRGMLGRKIFVEKRRELWAARFVQRIYRGAVGRKTSYYKRITKKSQIQLARVWRGYVARKHVKIIIMNRNVAAIHFQSLWRRYQAIRLVGIRRYRRYSTIQIQRVFRGHLGRELADDERGKYLFSRSQNRGIELGRQMLAEHKIEATRLKSELSILADEKEVVEKKVDTVTKEIANFEDQLLSLEKAMQEISLIEVDLKSSMFTAARAKADVSLRDKKALLDEEFSTLLLKISDRKVQLESFEEQLLRLEKTKKLKEQAVNTLERKLVSLLETQEIELQEIRSRQDASVKRMSKKISGETKEEEQVKEHKEVNPMRLMDDQKTTQLMESTENMMKFGFSSMSMSYLTAVNMMKAMKTMTVPMVARSMPKECNGQSLAQEQGSKERRTDMYMLKSEAPVSYWEVDQVVEWLQLLSLGQYEDVFRDASIDGPFLFQLTDDDLLNTLGIEHKLHRKKILFGISKLRLTQEQVEGANHDFDGELNQVGNTPLTSVRTPLKTPFTPLSINTATSASSTGRQHAEIPPSLQDLSTWVRNQKYGMVKEALVSIPSTAFDRRSVRVPYMENMGTLYEKSIDDQLFHVNKADEHGNTLLHIAAQNGNLRIGKLLVDKGANPNHQNKQGQTPGHFAVAYQFYDFASWLFDDSGGLADDLILNAYGLGPYDGLTL</sequence>
<feature type="domain" description="SAM" evidence="5">
    <location>
        <begin position="2021"/>
        <end position="2085"/>
    </location>
</feature>
<dbReference type="Proteomes" id="UP001054902">
    <property type="component" value="Unassembled WGS sequence"/>
</dbReference>
<feature type="region of interest" description="Disordered" evidence="4">
    <location>
        <begin position="1097"/>
        <end position="1126"/>
    </location>
</feature>